<keyword evidence="3" id="KW-1003">Cell membrane</keyword>
<evidence type="ECO:0000256" key="12">
    <source>
        <dbReference type="ARBA" id="ARBA00023207"/>
    </source>
</evidence>
<evidence type="ECO:0000256" key="13">
    <source>
        <dbReference type="ARBA" id="ARBA00023288"/>
    </source>
</evidence>
<keyword evidence="6" id="KW-0732">Signal</keyword>
<evidence type="ECO:0000256" key="14">
    <source>
        <dbReference type="RuleBase" id="RU003518"/>
    </source>
</evidence>
<comment type="similarity">
    <text evidence="2 14">Belongs to the glypican family.</text>
</comment>
<evidence type="ECO:0000256" key="15">
    <source>
        <dbReference type="RuleBase" id="RU003519"/>
    </source>
</evidence>
<dbReference type="SMART" id="SM00249">
    <property type="entry name" value="PHD"/>
    <property type="match status" value="1"/>
</dbReference>
<gene>
    <name evidence="19" type="ORF">PAPOLLO_LOCUS7065</name>
</gene>
<evidence type="ECO:0000259" key="18">
    <source>
        <dbReference type="SMART" id="SM00249"/>
    </source>
</evidence>
<organism evidence="19 20">
    <name type="scientific">Parnassius apollo</name>
    <name type="common">Apollo butterfly</name>
    <name type="synonym">Papilio apollo</name>
    <dbReference type="NCBI Taxonomy" id="110799"/>
    <lineage>
        <taxon>Eukaryota</taxon>
        <taxon>Metazoa</taxon>
        <taxon>Ecdysozoa</taxon>
        <taxon>Arthropoda</taxon>
        <taxon>Hexapoda</taxon>
        <taxon>Insecta</taxon>
        <taxon>Pterygota</taxon>
        <taxon>Neoptera</taxon>
        <taxon>Endopterygota</taxon>
        <taxon>Lepidoptera</taxon>
        <taxon>Glossata</taxon>
        <taxon>Ditrysia</taxon>
        <taxon>Papilionoidea</taxon>
        <taxon>Papilionidae</taxon>
        <taxon>Parnassiinae</taxon>
        <taxon>Parnassini</taxon>
        <taxon>Parnassius</taxon>
        <taxon>Parnassius</taxon>
    </lineage>
</organism>
<keyword evidence="4 15" id="KW-0336">GPI-anchor</keyword>
<evidence type="ECO:0000256" key="3">
    <source>
        <dbReference type="ARBA" id="ARBA00022475"/>
    </source>
</evidence>
<keyword evidence="7" id="KW-0863">Zinc-finger</keyword>
<keyword evidence="5" id="KW-0479">Metal-binding</keyword>
<comment type="subcellular location">
    <subcellularLocation>
        <location evidence="1 15">Cell membrane</location>
        <topology evidence="1 15">Lipid-anchor</topology>
        <topology evidence="1 15">GPI-anchor</topology>
    </subcellularLocation>
</comment>
<feature type="coiled-coil region" evidence="16">
    <location>
        <begin position="98"/>
        <end position="153"/>
    </location>
</feature>
<keyword evidence="10 15" id="KW-0472">Membrane</keyword>
<keyword evidence="20" id="KW-1185">Reference proteome</keyword>
<feature type="region of interest" description="Disordered" evidence="17">
    <location>
        <begin position="491"/>
        <end position="511"/>
    </location>
</feature>
<keyword evidence="9 15" id="KW-0654">Proteoglycan</keyword>
<reference evidence="19" key="1">
    <citation type="submission" date="2021-04" db="EMBL/GenBank/DDBJ databases">
        <authorList>
            <person name="Tunstrom K."/>
        </authorList>
    </citation>
    <scope>NUCLEOTIDE SEQUENCE</scope>
</reference>
<evidence type="ECO:0000256" key="4">
    <source>
        <dbReference type="ARBA" id="ARBA00022622"/>
    </source>
</evidence>
<evidence type="ECO:0000256" key="10">
    <source>
        <dbReference type="ARBA" id="ARBA00023136"/>
    </source>
</evidence>
<evidence type="ECO:0000256" key="7">
    <source>
        <dbReference type="ARBA" id="ARBA00022771"/>
    </source>
</evidence>
<evidence type="ECO:0000313" key="19">
    <source>
        <dbReference type="EMBL" id="CAG4963789.1"/>
    </source>
</evidence>
<feature type="compositionally biased region" description="Acidic residues" evidence="17">
    <location>
        <begin position="641"/>
        <end position="657"/>
    </location>
</feature>
<dbReference type="GO" id="GO:0009986">
    <property type="term" value="C:cell surface"/>
    <property type="evidence" value="ECO:0007669"/>
    <property type="project" value="TreeGrafter"/>
</dbReference>
<evidence type="ECO:0000256" key="5">
    <source>
        <dbReference type="ARBA" id="ARBA00022723"/>
    </source>
</evidence>
<feature type="domain" description="Zinc finger PHD-type" evidence="18">
    <location>
        <begin position="3"/>
        <end position="49"/>
    </location>
</feature>
<dbReference type="GO" id="GO:1905475">
    <property type="term" value="P:regulation of protein localization to membrane"/>
    <property type="evidence" value="ECO:0007669"/>
    <property type="project" value="TreeGrafter"/>
</dbReference>
<evidence type="ECO:0000256" key="2">
    <source>
        <dbReference type="ARBA" id="ARBA00010260"/>
    </source>
</evidence>
<dbReference type="PROSITE" id="PS01359">
    <property type="entry name" value="ZF_PHD_1"/>
    <property type="match status" value="1"/>
</dbReference>
<dbReference type="GO" id="GO:0016477">
    <property type="term" value="P:cell migration"/>
    <property type="evidence" value="ECO:0007669"/>
    <property type="project" value="TreeGrafter"/>
</dbReference>
<dbReference type="GO" id="GO:0098552">
    <property type="term" value="C:side of membrane"/>
    <property type="evidence" value="ECO:0007669"/>
    <property type="project" value="UniProtKB-KW"/>
</dbReference>
<keyword evidence="11" id="KW-0325">Glycoprotein</keyword>
<dbReference type="GO" id="GO:0090263">
    <property type="term" value="P:positive regulation of canonical Wnt signaling pathway"/>
    <property type="evidence" value="ECO:0007669"/>
    <property type="project" value="TreeGrafter"/>
</dbReference>
<name>A0A8S3WL32_PARAO</name>
<dbReference type="GO" id="GO:0008270">
    <property type="term" value="F:zinc ion binding"/>
    <property type="evidence" value="ECO:0007669"/>
    <property type="project" value="UniProtKB-KW"/>
</dbReference>
<proteinExistence type="inferred from homology"/>
<evidence type="ECO:0000313" key="20">
    <source>
        <dbReference type="Proteomes" id="UP000691718"/>
    </source>
</evidence>
<evidence type="ECO:0000256" key="6">
    <source>
        <dbReference type="ARBA" id="ARBA00022729"/>
    </source>
</evidence>
<dbReference type="EMBL" id="CAJQZP010000478">
    <property type="protein sequence ID" value="CAG4963789.1"/>
    <property type="molecule type" value="Genomic_DNA"/>
</dbReference>
<dbReference type="InterPro" id="IPR001863">
    <property type="entry name" value="Glypican"/>
</dbReference>
<dbReference type="InterPro" id="IPR019786">
    <property type="entry name" value="Zinc_finger_PHD-type_CS"/>
</dbReference>
<comment type="function">
    <text evidence="15">Cell surface proteoglycan.</text>
</comment>
<evidence type="ECO:0000256" key="11">
    <source>
        <dbReference type="ARBA" id="ARBA00023180"/>
    </source>
</evidence>
<keyword evidence="12 15" id="KW-0357">Heparan sulfate</keyword>
<accession>A0A8S3WL32</accession>
<dbReference type="Proteomes" id="UP000691718">
    <property type="component" value="Unassembled WGS sequence"/>
</dbReference>
<dbReference type="AlphaFoldDB" id="A0A8S3WL32"/>
<keyword evidence="16" id="KW-0175">Coiled coil</keyword>
<sequence>MAKCGTCGRFLNSADAVGCCNCKVIHHRGCVAISEGTRVPSNWVCSNCKIKPPRQGNISSVPVTPAQSRVLVSTRDTADTIACGSDNEVTPTNKSAELSELVAEMRFLRNEITAMRSELKDYRTEIAGFRSSLENLNVRVDSTDERVTLLEKKLVETSTSNHSYESIIQDLRSQINERDQDMLHDDVVLSGPVCGGQCCGRRRESQLRDVLKKMMEDRAVSATRPITELLLATRRTLQDHLTALSHQSQNKTSVLFLQLYRVHASRAKAPLSALYDDIRILLRSDSEHDVTSVDIISSPPKDLAASTRKFFRDVFPVAYQNVLKLDAKQFTPEYEACLQDAYDAVKPFGEVPQQLGSSLSRSLEAARVLLQVLAVGANALTASEQVLMSSNEECQNILLRAGGCPHCRGHEVRPCQNYCLNIARGCIGSLVAELDAPWTGYVEGVERMARADADAALRALDARVSEAIMHALENHAMLEKKVRQECGSPTTIDISGLTAPTPTPGAARRDALRAPPPDTELLQFAATLAASKKIFSSLADKLCDEPEFATEGNSECWNGESVGEYTKSLVASASISDQKYNPELTAGSKQDLRVAALGDKLRQARQLLVSHSWGSSPAAEAFMQGDEAGDEGSGSGRSYTDDDAAYDAEGSGEEGSGEQDVGSRTYVHEDNSYSSTEKTSTAATKSRPLLPFTFAAAVFLRLVSCLT</sequence>
<dbReference type="InterPro" id="IPR001965">
    <property type="entry name" value="Znf_PHD"/>
</dbReference>
<evidence type="ECO:0000256" key="9">
    <source>
        <dbReference type="ARBA" id="ARBA00022974"/>
    </source>
</evidence>
<protein>
    <submittedName>
        <fullName evidence="19">(apollo) hypothetical protein</fullName>
    </submittedName>
</protein>
<evidence type="ECO:0000256" key="1">
    <source>
        <dbReference type="ARBA" id="ARBA00004609"/>
    </source>
</evidence>
<dbReference type="Pfam" id="PF01153">
    <property type="entry name" value="Glypican"/>
    <property type="match status" value="1"/>
</dbReference>
<dbReference type="GO" id="GO:0005576">
    <property type="term" value="C:extracellular region"/>
    <property type="evidence" value="ECO:0007669"/>
    <property type="project" value="TreeGrafter"/>
</dbReference>
<comment type="caution">
    <text evidence="19">The sequence shown here is derived from an EMBL/GenBank/DDBJ whole genome shotgun (WGS) entry which is preliminary data.</text>
</comment>
<keyword evidence="13 15" id="KW-0449">Lipoprotein</keyword>
<dbReference type="GO" id="GO:0005886">
    <property type="term" value="C:plasma membrane"/>
    <property type="evidence" value="ECO:0007669"/>
    <property type="project" value="UniProtKB-SubCell"/>
</dbReference>
<evidence type="ECO:0000256" key="16">
    <source>
        <dbReference type="SAM" id="Coils"/>
    </source>
</evidence>
<feature type="region of interest" description="Disordered" evidence="17">
    <location>
        <begin position="625"/>
        <end position="682"/>
    </location>
</feature>
<evidence type="ECO:0000256" key="8">
    <source>
        <dbReference type="ARBA" id="ARBA00022833"/>
    </source>
</evidence>
<dbReference type="PANTHER" id="PTHR10822">
    <property type="entry name" value="GLYPICAN"/>
    <property type="match status" value="1"/>
</dbReference>
<evidence type="ECO:0000256" key="17">
    <source>
        <dbReference type="SAM" id="MobiDB-lite"/>
    </source>
</evidence>
<dbReference type="OrthoDB" id="6380619at2759"/>
<dbReference type="PANTHER" id="PTHR10822:SF29">
    <property type="entry name" value="DIVISION ABNORMALLY DELAYED PROTEIN"/>
    <property type="match status" value="1"/>
</dbReference>
<keyword evidence="8" id="KW-0862">Zinc</keyword>